<evidence type="ECO:0000313" key="3">
    <source>
        <dbReference type="Proteomes" id="UP000095280"/>
    </source>
</evidence>
<dbReference type="OrthoDB" id="73788at2759"/>
<dbReference type="PANTHER" id="PTHR16019">
    <property type="entry name" value="SYNAPSE-ASSOCIATED PROTEIN"/>
    <property type="match status" value="1"/>
</dbReference>
<feature type="region of interest" description="Disordered" evidence="1">
    <location>
        <begin position="115"/>
        <end position="138"/>
    </location>
</feature>
<evidence type="ECO:0000313" key="4">
    <source>
        <dbReference type="WBParaSite" id="maker-uti_cns_0001427-snap-gene-0.16-mRNA-1"/>
    </source>
</evidence>
<dbReference type="SUPFAM" id="SSF140383">
    <property type="entry name" value="BSD domain-like"/>
    <property type="match status" value="1"/>
</dbReference>
<sequence>MEEEASKAVGSSSAGIPASATTDNVPAAMESSQDTQAEVTVAPATDESNEAGCGSSNSWLNMGSWLSYAKEQSATVYQSTRSQSAQVWGFVKKDLGEFASTLKADTKAVYEQVRASSGVEGEDGGASEGGAGHHSDTTQRLRSGLSSLVSTVANAMYIPPDDSDEQALVVTKDGEVCAHDWEKSRIDALKADPATFLTDPQGQPEAFLAFLSEFNADSEQQEISELLMSSSELRSLYSQLVPAEMPHKHFWARYYFRVRAIRDTARQRQELKRRAAAAATTTAAAASAAAAAPGGAAVEDLDSISWDDYDEDEPVVPDAAAAAGNEDKSHQASDSLKLCERGDTIVVRHPASGSSEEGSSGGSGRGAAQQQTPAAQPPVDLHPPAAASASATKILTPDADVDEDLDIDDVELTEEDLKRARELAVGGGGAAADEEDEDLGEDDWGKWE</sequence>
<feature type="compositionally biased region" description="Low complexity" evidence="1">
    <location>
        <begin position="366"/>
        <end position="378"/>
    </location>
</feature>
<dbReference type="WBParaSite" id="maker-uti_cns_0003621-snap-gene-0.3-mRNA-1">
    <property type="protein sequence ID" value="maker-uti_cns_0003621-snap-gene-0.3-mRNA-1"/>
    <property type="gene ID" value="maker-uti_cns_0003621-snap-gene-0.3"/>
</dbReference>
<dbReference type="InterPro" id="IPR005607">
    <property type="entry name" value="BSD_dom"/>
</dbReference>
<proteinExistence type="predicted"/>
<feature type="domain" description="BSD" evidence="2">
    <location>
        <begin position="210"/>
        <end position="262"/>
    </location>
</feature>
<feature type="region of interest" description="Disordered" evidence="1">
    <location>
        <begin position="349"/>
        <end position="403"/>
    </location>
</feature>
<feature type="region of interest" description="Disordered" evidence="1">
    <location>
        <begin position="1"/>
        <end position="55"/>
    </location>
</feature>
<dbReference type="InterPro" id="IPR035925">
    <property type="entry name" value="BSD_dom_sf"/>
</dbReference>
<feature type="compositionally biased region" description="Acidic residues" evidence="1">
    <location>
        <begin position="432"/>
        <end position="442"/>
    </location>
</feature>
<accession>A0A1I8GBB0</accession>
<organism evidence="3 4">
    <name type="scientific">Macrostomum lignano</name>
    <dbReference type="NCBI Taxonomy" id="282301"/>
    <lineage>
        <taxon>Eukaryota</taxon>
        <taxon>Metazoa</taxon>
        <taxon>Spiralia</taxon>
        <taxon>Lophotrochozoa</taxon>
        <taxon>Platyhelminthes</taxon>
        <taxon>Rhabditophora</taxon>
        <taxon>Macrostomorpha</taxon>
        <taxon>Macrostomida</taxon>
        <taxon>Macrostomidae</taxon>
        <taxon>Macrostomum</taxon>
    </lineage>
</organism>
<dbReference type="STRING" id="282301.A0A1I8GBB0"/>
<keyword evidence="3" id="KW-1185">Reference proteome</keyword>
<evidence type="ECO:0000313" key="5">
    <source>
        <dbReference type="WBParaSite" id="maker-uti_cns_0003621-snap-gene-0.3-mRNA-1"/>
    </source>
</evidence>
<dbReference type="InterPro" id="IPR051494">
    <property type="entry name" value="BSD_domain-containing"/>
</dbReference>
<feature type="compositionally biased region" description="Polar residues" evidence="1">
    <location>
        <begin position="9"/>
        <end position="38"/>
    </location>
</feature>
<dbReference type="Pfam" id="PF03909">
    <property type="entry name" value="BSD"/>
    <property type="match status" value="1"/>
</dbReference>
<dbReference type="PROSITE" id="PS50858">
    <property type="entry name" value="BSD"/>
    <property type="match status" value="1"/>
</dbReference>
<reference evidence="4 5" key="1">
    <citation type="submission" date="2016-11" db="UniProtKB">
        <authorList>
            <consortium name="WormBaseParasite"/>
        </authorList>
    </citation>
    <scope>IDENTIFICATION</scope>
</reference>
<dbReference type="GO" id="GO:0005737">
    <property type="term" value="C:cytoplasm"/>
    <property type="evidence" value="ECO:0007669"/>
    <property type="project" value="TreeGrafter"/>
</dbReference>
<dbReference type="AlphaFoldDB" id="A0A1I8GBB0"/>
<evidence type="ECO:0000259" key="2">
    <source>
        <dbReference type="PROSITE" id="PS50858"/>
    </source>
</evidence>
<name>A0A1I8GBB0_9PLAT</name>
<dbReference type="SMART" id="SM00751">
    <property type="entry name" value="BSD"/>
    <property type="match status" value="1"/>
</dbReference>
<dbReference type="Gene3D" id="1.10.3970.10">
    <property type="entry name" value="BSD domain"/>
    <property type="match status" value="1"/>
</dbReference>
<dbReference type="WBParaSite" id="maker-uti_cns_0001427-snap-gene-0.16-mRNA-1">
    <property type="protein sequence ID" value="maker-uti_cns_0001427-snap-gene-0.16-mRNA-1"/>
    <property type="gene ID" value="maker-uti_cns_0001427-snap-gene-0.16"/>
</dbReference>
<evidence type="ECO:0000256" key="1">
    <source>
        <dbReference type="SAM" id="MobiDB-lite"/>
    </source>
</evidence>
<feature type="region of interest" description="Disordered" evidence="1">
    <location>
        <begin position="420"/>
        <end position="448"/>
    </location>
</feature>
<dbReference type="PANTHER" id="PTHR16019:SF5">
    <property type="entry name" value="BSD DOMAIN-CONTAINING PROTEIN 1"/>
    <property type="match status" value="1"/>
</dbReference>
<dbReference type="Proteomes" id="UP000095280">
    <property type="component" value="Unplaced"/>
</dbReference>
<protein>
    <submittedName>
        <fullName evidence="4 5">BSD domain-containing protein</fullName>
    </submittedName>
</protein>